<feature type="non-terminal residue" evidence="1">
    <location>
        <position position="1"/>
    </location>
</feature>
<dbReference type="AlphaFoldDB" id="A0AAV5VQA9"/>
<organism evidence="1 2">
    <name type="scientific">Pristionchus fissidentatus</name>
    <dbReference type="NCBI Taxonomy" id="1538716"/>
    <lineage>
        <taxon>Eukaryota</taxon>
        <taxon>Metazoa</taxon>
        <taxon>Ecdysozoa</taxon>
        <taxon>Nematoda</taxon>
        <taxon>Chromadorea</taxon>
        <taxon>Rhabditida</taxon>
        <taxon>Rhabditina</taxon>
        <taxon>Diplogasteromorpha</taxon>
        <taxon>Diplogasteroidea</taxon>
        <taxon>Neodiplogasteridae</taxon>
        <taxon>Pristionchus</taxon>
    </lineage>
</organism>
<dbReference type="EMBL" id="BTSY01000003">
    <property type="protein sequence ID" value="GMT20845.1"/>
    <property type="molecule type" value="Genomic_DNA"/>
</dbReference>
<protein>
    <submittedName>
        <fullName evidence="1">Uncharacterized protein</fullName>
    </submittedName>
</protein>
<proteinExistence type="predicted"/>
<name>A0AAV5VQA9_9BILA</name>
<comment type="caution">
    <text evidence="1">The sequence shown here is derived from an EMBL/GenBank/DDBJ whole genome shotgun (WGS) entry which is preliminary data.</text>
</comment>
<evidence type="ECO:0000313" key="1">
    <source>
        <dbReference type="EMBL" id="GMT20845.1"/>
    </source>
</evidence>
<gene>
    <name evidence="1" type="ORF">PFISCL1PPCAC_12142</name>
</gene>
<reference evidence="1" key="1">
    <citation type="submission" date="2023-10" db="EMBL/GenBank/DDBJ databases">
        <title>Genome assembly of Pristionchus species.</title>
        <authorList>
            <person name="Yoshida K."/>
            <person name="Sommer R.J."/>
        </authorList>
    </citation>
    <scope>NUCLEOTIDE SEQUENCE</scope>
    <source>
        <strain evidence="1">RS5133</strain>
    </source>
</reference>
<dbReference type="Proteomes" id="UP001432322">
    <property type="component" value="Unassembled WGS sequence"/>
</dbReference>
<keyword evidence="2" id="KW-1185">Reference proteome</keyword>
<evidence type="ECO:0000313" key="2">
    <source>
        <dbReference type="Proteomes" id="UP001432322"/>
    </source>
</evidence>
<feature type="non-terminal residue" evidence="1">
    <location>
        <position position="70"/>
    </location>
</feature>
<accession>A0AAV5VQA9</accession>
<sequence length="70" mass="7726">PFGGIDLSQDSIEWIARKRHKFNSTIAISIGDGEDGLVWRNALSFHRSAVVGNLAKLMAEINISTVEVSW</sequence>